<evidence type="ECO:0000313" key="2">
    <source>
        <dbReference type="EMBL" id="CAA6829432.1"/>
    </source>
</evidence>
<dbReference type="AlphaFoldDB" id="A0A6S6UKA4"/>
<keyword evidence="1" id="KW-0732">Signal</keyword>
<evidence type="ECO:0000256" key="1">
    <source>
        <dbReference type="SAM" id="SignalP"/>
    </source>
</evidence>
<name>A0A6S6UKA4_9GAMM</name>
<sequence length="162" mass="17105">MTSSSRRKFLKVMGYSAVAVSAGTAAASSAVATMVTPQPTAMAQGSALPTCDITIYQQSNMGRENITLMNLTGETVTLDKINPVGLENVNGSLAVRLNNVAGGEVKLQLGERLSFEVEAISKGSVDERWQIPNVVVGHVSIRSDHPDFNGVIPVTVFDSQVA</sequence>
<protein>
    <recommendedName>
        <fullName evidence="3">Twin-arginine translocation signal domain-containing protein</fullName>
    </recommendedName>
</protein>
<reference evidence="2" key="1">
    <citation type="submission" date="2020-01" db="EMBL/GenBank/DDBJ databases">
        <authorList>
            <person name="Meier V. D."/>
            <person name="Meier V D."/>
        </authorList>
    </citation>
    <scope>NUCLEOTIDE SEQUENCE</scope>
    <source>
        <strain evidence="2">HLG_WM_MAG_09</strain>
    </source>
</reference>
<dbReference type="EMBL" id="CACVAT010000526">
    <property type="protein sequence ID" value="CAA6829432.1"/>
    <property type="molecule type" value="Genomic_DNA"/>
</dbReference>
<evidence type="ECO:0008006" key="3">
    <source>
        <dbReference type="Google" id="ProtNLM"/>
    </source>
</evidence>
<feature type="signal peptide" evidence="1">
    <location>
        <begin position="1"/>
        <end position="32"/>
    </location>
</feature>
<organism evidence="2">
    <name type="scientific">uncultured Thiotrichaceae bacterium</name>
    <dbReference type="NCBI Taxonomy" id="298394"/>
    <lineage>
        <taxon>Bacteria</taxon>
        <taxon>Pseudomonadati</taxon>
        <taxon>Pseudomonadota</taxon>
        <taxon>Gammaproteobacteria</taxon>
        <taxon>Thiotrichales</taxon>
        <taxon>Thiotrichaceae</taxon>
        <taxon>environmental samples</taxon>
    </lineage>
</organism>
<proteinExistence type="predicted"/>
<gene>
    <name evidence="2" type="ORF">HELGO_WM22489</name>
</gene>
<dbReference type="InterPro" id="IPR006311">
    <property type="entry name" value="TAT_signal"/>
</dbReference>
<dbReference type="PROSITE" id="PS51318">
    <property type="entry name" value="TAT"/>
    <property type="match status" value="1"/>
</dbReference>
<accession>A0A6S6UKA4</accession>
<feature type="chain" id="PRO_5027774455" description="Twin-arginine translocation signal domain-containing protein" evidence="1">
    <location>
        <begin position="33"/>
        <end position="162"/>
    </location>
</feature>